<reference evidence="8 9" key="1">
    <citation type="submission" date="2014-09" db="EMBL/GenBank/DDBJ databases">
        <title>Vibrio maritimus JCM 19240. (C210) whole genome shotgun sequence.</title>
        <authorList>
            <person name="Sawabe T."/>
            <person name="Meirelles P."/>
            <person name="Nakanishi M."/>
            <person name="Sayaka M."/>
            <person name="Hattori M."/>
            <person name="Ohkuma M."/>
        </authorList>
    </citation>
    <scope>NUCLEOTIDE SEQUENCE [LARGE SCALE GENOMIC DNA]</scope>
    <source>
        <strain evidence="8 9">JCM 19240</strain>
    </source>
</reference>
<dbReference type="InterPro" id="IPR051258">
    <property type="entry name" value="Diverse_Substrate_Transporter"/>
</dbReference>
<evidence type="ECO:0000256" key="6">
    <source>
        <dbReference type="SAM" id="Phobius"/>
    </source>
</evidence>
<dbReference type="Gene3D" id="1.10.3730.20">
    <property type="match status" value="1"/>
</dbReference>
<keyword evidence="3 6" id="KW-0812">Transmembrane</keyword>
<sequence length="189" mass="21007">MIGFLAAYVGVVYIVFDGQLEKLLSIEYSVGDLLLLVSTFCFAVYNIFVERNKQDTPNHLFMYYTFLYGSLLLLPWPLLEWWITNSTMVLKPVGLDAIVAVLFMALGGSVVAYLFFNQAISVIGAASASSIINLVPVITVFLSVFYLKEEISISQWIGSAIIFVGVAISNYEPKRRQAPRSPLTNKSAE</sequence>
<dbReference type="Pfam" id="PF00892">
    <property type="entry name" value="EamA"/>
    <property type="match status" value="1"/>
</dbReference>
<evidence type="ECO:0000259" key="7">
    <source>
        <dbReference type="Pfam" id="PF00892"/>
    </source>
</evidence>
<feature type="transmembrane region" description="Helical" evidence="6">
    <location>
        <begin position="153"/>
        <end position="171"/>
    </location>
</feature>
<evidence type="ECO:0000256" key="4">
    <source>
        <dbReference type="ARBA" id="ARBA00022989"/>
    </source>
</evidence>
<keyword evidence="2" id="KW-1003">Cell membrane</keyword>
<dbReference type="GO" id="GO:0005886">
    <property type="term" value="C:plasma membrane"/>
    <property type="evidence" value="ECO:0007669"/>
    <property type="project" value="UniProtKB-SubCell"/>
</dbReference>
<dbReference type="PANTHER" id="PTHR42920">
    <property type="entry name" value="OS03G0707200 PROTEIN-RELATED"/>
    <property type="match status" value="1"/>
</dbReference>
<dbReference type="SUPFAM" id="SSF103481">
    <property type="entry name" value="Multidrug resistance efflux transporter EmrE"/>
    <property type="match status" value="1"/>
</dbReference>
<evidence type="ECO:0000256" key="5">
    <source>
        <dbReference type="ARBA" id="ARBA00023136"/>
    </source>
</evidence>
<keyword evidence="4 6" id="KW-1133">Transmembrane helix</keyword>
<accession>A0A090TPH7</accession>
<feature type="transmembrane region" description="Helical" evidence="6">
    <location>
        <begin position="28"/>
        <end position="48"/>
    </location>
</feature>
<feature type="transmembrane region" description="Helical" evidence="6">
    <location>
        <begin position="98"/>
        <end position="116"/>
    </location>
</feature>
<evidence type="ECO:0000313" key="9">
    <source>
        <dbReference type="Proteomes" id="UP000029224"/>
    </source>
</evidence>
<name>A0A090TPH7_9VIBR</name>
<dbReference type="Proteomes" id="UP000029224">
    <property type="component" value="Unassembled WGS sequence"/>
</dbReference>
<dbReference type="InterPro" id="IPR037185">
    <property type="entry name" value="EmrE-like"/>
</dbReference>
<protein>
    <submittedName>
        <fullName evidence="8">Metabolite transporter (DMT) superfamily</fullName>
    </submittedName>
</protein>
<keyword evidence="5 6" id="KW-0472">Membrane</keyword>
<evidence type="ECO:0000313" key="8">
    <source>
        <dbReference type="EMBL" id="GAL33087.1"/>
    </source>
</evidence>
<organism evidence="8 9">
    <name type="scientific">Vibrio maritimus</name>
    <dbReference type="NCBI Taxonomy" id="990268"/>
    <lineage>
        <taxon>Bacteria</taxon>
        <taxon>Pseudomonadati</taxon>
        <taxon>Pseudomonadota</taxon>
        <taxon>Gammaproteobacteria</taxon>
        <taxon>Vibrionales</taxon>
        <taxon>Vibrionaceae</taxon>
        <taxon>Vibrio</taxon>
    </lineage>
</organism>
<evidence type="ECO:0000256" key="1">
    <source>
        <dbReference type="ARBA" id="ARBA00004651"/>
    </source>
</evidence>
<evidence type="ECO:0000256" key="3">
    <source>
        <dbReference type="ARBA" id="ARBA00022692"/>
    </source>
</evidence>
<evidence type="ECO:0000256" key="2">
    <source>
        <dbReference type="ARBA" id="ARBA00022475"/>
    </source>
</evidence>
<comment type="caution">
    <text evidence="8">The sequence shown here is derived from an EMBL/GenBank/DDBJ whole genome shotgun (WGS) entry which is preliminary data.</text>
</comment>
<dbReference type="AlphaFoldDB" id="A0A090TPH7"/>
<feature type="domain" description="EamA" evidence="7">
    <location>
        <begin position="31"/>
        <end position="170"/>
    </location>
</feature>
<comment type="subcellular location">
    <subcellularLocation>
        <location evidence="1">Cell membrane</location>
        <topology evidence="1">Multi-pass membrane protein</topology>
    </subcellularLocation>
</comment>
<dbReference type="InterPro" id="IPR000620">
    <property type="entry name" value="EamA_dom"/>
</dbReference>
<dbReference type="EMBL" id="BBMT01000002">
    <property type="protein sequence ID" value="GAL33087.1"/>
    <property type="molecule type" value="Genomic_DNA"/>
</dbReference>
<keyword evidence="9" id="KW-1185">Reference proteome</keyword>
<reference evidence="8 9" key="2">
    <citation type="submission" date="2014-09" db="EMBL/GenBank/DDBJ databases">
        <authorList>
            <consortium name="NBRP consortium"/>
            <person name="Sawabe T."/>
            <person name="Meirelles P."/>
            <person name="Nakanishi M."/>
            <person name="Sayaka M."/>
            <person name="Hattori M."/>
            <person name="Ohkuma M."/>
        </authorList>
    </citation>
    <scope>NUCLEOTIDE SEQUENCE [LARGE SCALE GENOMIC DNA]</scope>
    <source>
        <strain evidence="8 9">JCM 19240</strain>
    </source>
</reference>
<dbReference type="PANTHER" id="PTHR42920:SF11">
    <property type="entry name" value="INNER MEMBRANE PROTEIN YTFF"/>
    <property type="match status" value="1"/>
</dbReference>
<feature type="transmembrane region" description="Helical" evidence="6">
    <location>
        <begin position="123"/>
        <end position="147"/>
    </location>
</feature>
<gene>
    <name evidence="8" type="ORF">JCM19240_6519</name>
</gene>
<feature type="transmembrane region" description="Helical" evidence="6">
    <location>
        <begin position="60"/>
        <end position="78"/>
    </location>
</feature>
<proteinExistence type="predicted"/>